<proteinExistence type="predicted"/>
<reference evidence="1 2" key="1">
    <citation type="journal article" date="2017" name="ISME J.">
        <title>Potential for microbial H2 and metal transformations associated with novel bacteria and archaea in deep terrestrial subsurface sediments.</title>
        <authorList>
            <person name="Hernsdorf A.W."/>
            <person name="Amano Y."/>
            <person name="Miyakawa K."/>
            <person name="Ise K."/>
            <person name="Suzuki Y."/>
            <person name="Anantharaman K."/>
            <person name="Probst A."/>
            <person name="Burstein D."/>
            <person name="Thomas B.C."/>
            <person name="Banfield J.F."/>
        </authorList>
    </citation>
    <scope>NUCLEOTIDE SEQUENCE [LARGE SCALE GENOMIC DNA]</scope>
    <source>
        <strain evidence="1">HGW-Falkowbacteria-1</strain>
    </source>
</reference>
<sequence>MGEIKKITPLDYIYEGEEMVGVKTTEYGELRISYWEEKEIRSFDNVEFKIPSMFGKFMKFVPERVRLWKNGEFQKMLPHWMYGVFVKGVEKDVLVTRCYYHSDPSKTSENLPFGQTVVGSLEMKFSTNTKTGEKKLILNFVYGGSREKAQKRVIIDGKPDETKPNFQITVPGSGGKKITVVNI</sequence>
<dbReference type="Proteomes" id="UP000233517">
    <property type="component" value="Unassembled WGS sequence"/>
</dbReference>
<accession>A0A2N2EA61</accession>
<organism evidence="1 2">
    <name type="scientific">Candidatus Falkowbacteria bacterium HGW-Falkowbacteria-1</name>
    <dbReference type="NCBI Taxonomy" id="2013768"/>
    <lineage>
        <taxon>Bacteria</taxon>
        <taxon>Candidatus Falkowiibacteriota</taxon>
    </lineage>
</organism>
<dbReference type="AlphaFoldDB" id="A0A2N2EA61"/>
<evidence type="ECO:0000313" key="2">
    <source>
        <dbReference type="Proteomes" id="UP000233517"/>
    </source>
</evidence>
<dbReference type="EMBL" id="PHAI01000002">
    <property type="protein sequence ID" value="PKM91562.1"/>
    <property type="molecule type" value="Genomic_DNA"/>
</dbReference>
<protein>
    <submittedName>
        <fullName evidence="1">Uncharacterized protein</fullName>
    </submittedName>
</protein>
<name>A0A2N2EA61_9BACT</name>
<gene>
    <name evidence="1" type="ORF">CVU82_03125</name>
</gene>
<comment type="caution">
    <text evidence="1">The sequence shown here is derived from an EMBL/GenBank/DDBJ whole genome shotgun (WGS) entry which is preliminary data.</text>
</comment>
<evidence type="ECO:0000313" key="1">
    <source>
        <dbReference type="EMBL" id="PKM91562.1"/>
    </source>
</evidence>